<organism evidence="2 3">
    <name type="scientific">Thermoleophilum album</name>
    <dbReference type="NCBI Taxonomy" id="29539"/>
    <lineage>
        <taxon>Bacteria</taxon>
        <taxon>Bacillati</taxon>
        <taxon>Actinomycetota</taxon>
        <taxon>Thermoleophilia</taxon>
        <taxon>Thermoleophilales</taxon>
        <taxon>Thermoleophilaceae</taxon>
        <taxon>Thermoleophilum</taxon>
    </lineage>
</organism>
<dbReference type="Proteomes" id="UP000222056">
    <property type="component" value="Unassembled WGS sequence"/>
</dbReference>
<sequence length="371" mass="38662">MLVVLLALLTMSLLGCGGDEVGVGAGRPLLVVVSAPSNGPQANLGEAFAEGFLAGFDGRVRRFGKLTVRVVRTDPAALDGAGSDPSRIATAADAYARDPRLLAYVGELDAQATAVSLPRLAARGIPVVVGAPGAVGLSGRGPGQLIGEPARYYPTGIRTLVRLVSDDRARVRLVAAAFRRRGCKTPTVVSDGTLDGDAALRAFRFEARRAGLAAPYEWRYIGGRADLGVADALAAAPRPLCVLLATAGGARGLTLMFATLAAARQAVVATFDRFDGRAVAAAARASSRLLIVTWARRPAETAYRELGRRAGRLLAGALSTLGARAQRSGRLLRVLRARATGELLTPRLVPAEALGIRVDPRPDAKQPGRRG</sequence>
<keyword evidence="1" id="KW-0732">Signal</keyword>
<evidence type="ECO:0000256" key="1">
    <source>
        <dbReference type="SAM" id="SignalP"/>
    </source>
</evidence>
<name>A0A1H6FUC4_THEAL</name>
<feature type="chain" id="PRO_5039662239" description="Leucine-binding protein domain-containing protein" evidence="1">
    <location>
        <begin position="18"/>
        <end position="371"/>
    </location>
</feature>
<feature type="signal peptide" evidence="1">
    <location>
        <begin position="1"/>
        <end position="17"/>
    </location>
</feature>
<dbReference type="Gene3D" id="3.40.50.2300">
    <property type="match status" value="1"/>
</dbReference>
<evidence type="ECO:0008006" key="4">
    <source>
        <dbReference type="Google" id="ProtNLM"/>
    </source>
</evidence>
<reference evidence="3" key="1">
    <citation type="submission" date="2016-10" db="EMBL/GenBank/DDBJ databases">
        <authorList>
            <person name="Varghese N."/>
            <person name="Submissions S."/>
        </authorList>
    </citation>
    <scope>NUCLEOTIDE SEQUENCE [LARGE SCALE GENOMIC DNA]</scope>
    <source>
        <strain evidence="3">ATCC 35263</strain>
    </source>
</reference>
<dbReference type="STRING" id="29539.SAMN02745716_1454"/>
<keyword evidence="3" id="KW-1185">Reference proteome</keyword>
<dbReference type="SUPFAM" id="SSF53822">
    <property type="entry name" value="Periplasmic binding protein-like I"/>
    <property type="match status" value="1"/>
</dbReference>
<accession>A0A1H6FUC4</accession>
<dbReference type="EMBL" id="FNWJ01000002">
    <property type="protein sequence ID" value="SEH14012.1"/>
    <property type="molecule type" value="Genomic_DNA"/>
</dbReference>
<dbReference type="InterPro" id="IPR028082">
    <property type="entry name" value="Peripla_BP_I"/>
</dbReference>
<dbReference type="AlphaFoldDB" id="A0A1H6FUC4"/>
<evidence type="ECO:0000313" key="2">
    <source>
        <dbReference type="EMBL" id="SEH14012.1"/>
    </source>
</evidence>
<proteinExistence type="predicted"/>
<protein>
    <recommendedName>
        <fullName evidence="4">Leucine-binding protein domain-containing protein</fullName>
    </recommendedName>
</protein>
<gene>
    <name evidence="2" type="ORF">SAMN02745716_1454</name>
</gene>
<evidence type="ECO:0000313" key="3">
    <source>
        <dbReference type="Proteomes" id="UP000222056"/>
    </source>
</evidence>